<dbReference type="InterPro" id="IPR040618">
    <property type="entry name" value="Pre-Nudix"/>
</dbReference>
<dbReference type="PANTHER" id="PTHR13994:SF30">
    <property type="entry name" value="NUDIX HYDROLASE 10"/>
    <property type="match status" value="1"/>
</dbReference>
<accession>A0AAD5C446</accession>
<dbReference type="AlphaFoldDB" id="A0AAD5C446"/>
<dbReference type="Proteomes" id="UP001206925">
    <property type="component" value="Unassembled WGS sequence"/>
</dbReference>
<evidence type="ECO:0000313" key="5">
    <source>
        <dbReference type="Proteomes" id="UP001206925"/>
    </source>
</evidence>
<dbReference type="FunFam" id="3.40.630.30:FF:000016">
    <property type="entry name" value="nudix hydrolase 2"/>
    <property type="match status" value="1"/>
</dbReference>
<comment type="similarity">
    <text evidence="1">Belongs to the Nudix hydrolase family.</text>
</comment>
<dbReference type="GO" id="GO:0047631">
    <property type="term" value="F:ADP-ribose diphosphatase activity"/>
    <property type="evidence" value="ECO:0007669"/>
    <property type="project" value="TreeGrafter"/>
</dbReference>
<reference evidence="4" key="1">
    <citation type="submission" date="2022-06" db="EMBL/GenBank/DDBJ databases">
        <title>Uncovering the hologenomic basis of an extraordinary plant invasion.</title>
        <authorList>
            <person name="Bieker V.C."/>
            <person name="Martin M.D."/>
            <person name="Gilbert T."/>
            <person name="Hodgins K."/>
            <person name="Battlay P."/>
            <person name="Petersen B."/>
            <person name="Wilson J."/>
        </authorList>
    </citation>
    <scope>NUCLEOTIDE SEQUENCE</scope>
    <source>
        <strain evidence="4">AA19_3_7</strain>
        <tissue evidence="4">Leaf</tissue>
    </source>
</reference>
<gene>
    <name evidence="4" type="ORF">M8C21_004069</name>
</gene>
<proteinExistence type="inferred from homology"/>
<evidence type="ECO:0000256" key="1">
    <source>
        <dbReference type="ARBA" id="ARBA00005582"/>
    </source>
</evidence>
<dbReference type="Pfam" id="PF18290">
    <property type="entry name" value="Nudix_hydro"/>
    <property type="match status" value="1"/>
</dbReference>
<dbReference type="EMBL" id="JAMZMK010009730">
    <property type="protein sequence ID" value="KAI7734420.1"/>
    <property type="molecule type" value="Genomic_DNA"/>
</dbReference>
<evidence type="ECO:0000259" key="3">
    <source>
        <dbReference type="Pfam" id="PF18290"/>
    </source>
</evidence>
<feature type="non-terminal residue" evidence="4">
    <location>
        <position position="1"/>
    </location>
</feature>
<keyword evidence="5" id="KW-1185">Reference proteome</keyword>
<comment type="caution">
    <text evidence="4">The sequence shown here is derived from an EMBL/GenBank/DDBJ whole genome shotgun (WGS) entry which is preliminary data.</text>
</comment>
<dbReference type="PRINTS" id="PR01356">
    <property type="entry name" value="GFGPROTEIN"/>
</dbReference>
<protein>
    <recommendedName>
        <fullName evidence="3">Pre-nudix hydrolase domain-containing protein</fullName>
    </recommendedName>
</protein>
<dbReference type="InterPro" id="IPR003293">
    <property type="entry name" value="Nudix_hydrolase6-like"/>
</dbReference>
<name>A0AAD5C446_AMBAR</name>
<dbReference type="GO" id="GO:0035529">
    <property type="term" value="F:NADH pyrophosphatase activity"/>
    <property type="evidence" value="ECO:0007669"/>
    <property type="project" value="TreeGrafter"/>
</dbReference>
<sequence>MDQLTIEDGVDKVQLLPAIDDDHGGVVVELNEPMDPTIFLTRLKTSMSLWTLQGKKGVWIKLPIHLVNLVETAVKEGFCYHHAQPDYLMLVNWIPETTNTIPANASHRVGVGAVVLNDKRE</sequence>
<dbReference type="Gene3D" id="3.40.630.30">
    <property type="match status" value="1"/>
</dbReference>
<keyword evidence="2" id="KW-0378">Hydrolase</keyword>
<feature type="domain" description="Pre-nudix hydrolase" evidence="3">
    <location>
        <begin position="17"/>
        <end position="94"/>
    </location>
</feature>
<evidence type="ECO:0000313" key="4">
    <source>
        <dbReference type="EMBL" id="KAI7734420.1"/>
    </source>
</evidence>
<dbReference type="PANTHER" id="PTHR13994">
    <property type="entry name" value="NUDIX HYDROLASE RELATED"/>
    <property type="match status" value="1"/>
</dbReference>
<dbReference type="GO" id="GO:0051287">
    <property type="term" value="F:NAD binding"/>
    <property type="evidence" value="ECO:0007669"/>
    <property type="project" value="TreeGrafter"/>
</dbReference>
<organism evidence="4 5">
    <name type="scientific">Ambrosia artemisiifolia</name>
    <name type="common">Common ragweed</name>
    <dbReference type="NCBI Taxonomy" id="4212"/>
    <lineage>
        <taxon>Eukaryota</taxon>
        <taxon>Viridiplantae</taxon>
        <taxon>Streptophyta</taxon>
        <taxon>Embryophyta</taxon>
        <taxon>Tracheophyta</taxon>
        <taxon>Spermatophyta</taxon>
        <taxon>Magnoliopsida</taxon>
        <taxon>eudicotyledons</taxon>
        <taxon>Gunneridae</taxon>
        <taxon>Pentapetalae</taxon>
        <taxon>asterids</taxon>
        <taxon>campanulids</taxon>
        <taxon>Asterales</taxon>
        <taxon>Asteraceae</taxon>
        <taxon>Asteroideae</taxon>
        <taxon>Heliantheae alliance</taxon>
        <taxon>Heliantheae</taxon>
        <taxon>Ambrosia</taxon>
    </lineage>
</organism>
<evidence type="ECO:0000256" key="2">
    <source>
        <dbReference type="ARBA" id="ARBA00022801"/>
    </source>
</evidence>